<keyword evidence="16" id="KW-0812">Transmembrane</keyword>
<dbReference type="PANTHER" id="PTHR24292:SF54">
    <property type="entry name" value="CYP9F3-RELATED"/>
    <property type="match status" value="1"/>
</dbReference>
<keyword evidence="8" id="KW-0256">Endoplasmic reticulum</keyword>
<dbReference type="GO" id="GO:0005506">
    <property type="term" value="F:iron ion binding"/>
    <property type="evidence" value="ECO:0007669"/>
    <property type="project" value="InterPro"/>
</dbReference>
<dbReference type="PRINTS" id="PR00385">
    <property type="entry name" value="P450"/>
</dbReference>
<evidence type="ECO:0000256" key="13">
    <source>
        <dbReference type="ARBA" id="ARBA00023136"/>
    </source>
</evidence>
<keyword evidence="12" id="KW-0503">Monooxygenase</keyword>
<dbReference type="InterPro" id="IPR001128">
    <property type="entry name" value="Cyt_P450"/>
</dbReference>
<gene>
    <name evidence="19" type="primary">LOC113513897</name>
</gene>
<dbReference type="PRINTS" id="PR00463">
    <property type="entry name" value="EP450I"/>
</dbReference>
<proteinExistence type="inferred from homology"/>
<comment type="catalytic activity">
    <reaction evidence="14">
        <text>an organic molecule + reduced [NADPH--hemoprotein reductase] + O2 = an alcohol + oxidized [NADPH--hemoprotein reductase] + H2O + H(+)</text>
        <dbReference type="Rhea" id="RHEA:17149"/>
        <dbReference type="Rhea" id="RHEA-COMP:11964"/>
        <dbReference type="Rhea" id="RHEA-COMP:11965"/>
        <dbReference type="ChEBI" id="CHEBI:15377"/>
        <dbReference type="ChEBI" id="CHEBI:15378"/>
        <dbReference type="ChEBI" id="CHEBI:15379"/>
        <dbReference type="ChEBI" id="CHEBI:30879"/>
        <dbReference type="ChEBI" id="CHEBI:57618"/>
        <dbReference type="ChEBI" id="CHEBI:58210"/>
        <dbReference type="ChEBI" id="CHEBI:142491"/>
        <dbReference type="EC" id="1.14.14.1"/>
    </reaction>
</comment>
<dbReference type="InParanoid" id="A0A6J3C8E9"/>
<comment type="cofactor">
    <cofactor evidence="1 15">
        <name>heme</name>
        <dbReference type="ChEBI" id="CHEBI:30413"/>
    </cofactor>
</comment>
<keyword evidence="7 15" id="KW-0479">Metal-binding</keyword>
<evidence type="ECO:0000256" key="11">
    <source>
        <dbReference type="ARBA" id="ARBA00023004"/>
    </source>
</evidence>
<dbReference type="CDD" id="cd11056">
    <property type="entry name" value="CYP6-like"/>
    <property type="match status" value="2"/>
</dbReference>
<dbReference type="PANTHER" id="PTHR24292">
    <property type="entry name" value="CYTOCHROME P450"/>
    <property type="match status" value="1"/>
</dbReference>
<evidence type="ECO:0000313" key="19">
    <source>
        <dbReference type="RefSeq" id="XP_031768676.2"/>
    </source>
</evidence>
<evidence type="ECO:0000256" key="1">
    <source>
        <dbReference type="ARBA" id="ARBA00001971"/>
    </source>
</evidence>
<dbReference type="InterPro" id="IPR017972">
    <property type="entry name" value="Cyt_P450_CS"/>
</dbReference>
<dbReference type="EC" id="1.14.14.1" evidence="5"/>
<evidence type="ECO:0000256" key="4">
    <source>
        <dbReference type="ARBA" id="ARBA00010617"/>
    </source>
</evidence>
<accession>A0A6J3C8E9</accession>
<evidence type="ECO:0000256" key="16">
    <source>
        <dbReference type="SAM" id="Phobius"/>
    </source>
</evidence>
<sequence length="1060" mass="122604">MLYLIWLLAIAAALVLYCRQVYSRFSKHGVKHFRPVPILGNMAKIVLRIDHFADDIMKYYESFPEERFVGRYEFLSPMIVVKDLDLVKKISIKDFEHFLDHRSFVDEKVDPFFGRNLFSLKGQEWKDMRSTLSPAFTSSKIRLMVPFMVEVGDQMIQALKAKIKNSGVDYVDIEAKDLTTRYANDVIASCAFGLKVDSHMKEENEFYQKGKEASTFGYFQLLKFFGFISFPKIMSKLKFTLFTEATTSFFKSLVLSTMRNREEQNIIRPDMIHLLMEAKKGKLSYDDKTTQDADAGFATVEESSVGKKDIDRVWSDSDLIAQAVLFFIAGFETVSSAMSFALHELAINPEVQERLAQEIKENEIKNGGKFDYKSIQDMTYMDMVVSEVLRLWPPAIALDRLCVKDYNLGKPNSKATEDYIIRKGETVGIPSWGFHRDPNYFPNPMKFDPERFSEENKHQIQPFSYMPFGLGPRNCIGSRFALCEVKVMLYQLLQHMEVTPCERTCIPTKLSTESFNIRIKGGHWIRMKNRKTMLFLIWTVAIVAILTLYFRNLYSRFSKYGVKHYKPIPILGNMARILFRIDNFIDDTVRYYECFPKERFVGKYVFMNTGIFIRDLELVKKITIKDFEHFLDHQGFVDEKVDPFFGRNLFSLKGQEWKDMRSTLSPAFTSSKIGLMVPLMVEVGDQMIQTLRTNIKDSGVDHIDIDAKDLTTRYANDVIASCAFGLKVNSHMDKENEFYLNGIKATTFKFTQLLKLLGFFCFPKLLSKFNYTLFPQSMSNFFKNVVLSTMMNREKNNIIRPDMIHLLMEAKKGKLTYDDKTAKDADAGFATVEESAVGKKAVNRVWSDNDLIAQAFFAGFETVSTAMSFALHELALNPDIQERLVQEIKENDFKNDGKFDYKSIQNMTYMDMVISEVLRLWPPAPALDRKCIKEYNLGKPNNEATEDYIIRKGENIGIPTWAIHRDPQYFEDPLKFDPERFSEENKHKIKPFSYLPFGAGPRNCIGSRFALCEVKILLYQLLLNFEVAPCEKTCIPTKIENKTLSVRIKGGHWIRLKIRT</sequence>
<dbReference type="GO" id="GO:0020037">
    <property type="term" value="F:heme binding"/>
    <property type="evidence" value="ECO:0007669"/>
    <property type="project" value="InterPro"/>
</dbReference>
<feature type="binding site" description="axial binding residue" evidence="15">
    <location>
        <position position="475"/>
    </location>
    <ligand>
        <name>heme</name>
        <dbReference type="ChEBI" id="CHEBI:30413"/>
    </ligand>
    <ligandPart>
        <name>Fe</name>
        <dbReference type="ChEBI" id="CHEBI:18248"/>
    </ligandPart>
</feature>
<dbReference type="AlphaFoldDB" id="A0A6J3C8E9"/>
<evidence type="ECO:0000256" key="15">
    <source>
        <dbReference type="PIRSR" id="PIRSR602401-1"/>
    </source>
</evidence>
<keyword evidence="6 15" id="KW-0349">Heme</keyword>
<evidence type="ECO:0000256" key="5">
    <source>
        <dbReference type="ARBA" id="ARBA00012109"/>
    </source>
</evidence>
<dbReference type="SUPFAM" id="SSF48264">
    <property type="entry name" value="Cytochrome P450"/>
    <property type="match status" value="2"/>
</dbReference>
<dbReference type="PROSITE" id="PS00086">
    <property type="entry name" value="CYTOCHROME_P450"/>
    <property type="match status" value="2"/>
</dbReference>
<dbReference type="RefSeq" id="XP_031768676.2">
    <property type="nucleotide sequence ID" value="XM_031912816.2"/>
</dbReference>
<evidence type="ECO:0000313" key="18">
    <source>
        <dbReference type="Proteomes" id="UP001652740"/>
    </source>
</evidence>
<feature type="signal peptide" evidence="17">
    <location>
        <begin position="1"/>
        <end position="23"/>
    </location>
</feature>
<evidence type="ECO:0000256" key="9">
    <source>
        <dbReference type="ARBA" id="ARBA00022848"/>
    </source>
</evidence>
<dbReference type="Gene3D" id="1.10.630.10">
    <property type="entry name" value="Cytochrome P450"/>
    <property type="match status" value="2"/>
</dbReference>
<feature type="transmembrane region" description="Helical" evidence="16">
    <location>
        <begin position="533"/>
        <end position="550"/>
    </location>
</feature>
<dbReference type="Proteomes" id="UP001652740">
    <property type="component" value="Unplaced"/>
</dbReference>
<evidence type="ECO:0000256" key="12">
    <source>
        <dbReference type="ARBA" id="ARBA00023033"/>
    </source>
</evidence>
<evidence type="ECO:0000256" key="3">
    <source>
        <dbReference type="ARBA" id="ARBA00004406"/>
    </source>
</evidence>
<keyword evidence="18" id="KW-1185">Reference proteome</keyword>
<evidence type="ECO:0000256" key="10">
    <source>
        <dbReference type="ARBA" id="ARBA00023002"/>
    </source>
</evidence>
<keyword evidence="13 16" id="KW-0472">Membrane</keyword>
<dbReference type="InterPro" id="IPR036396">
    <property type="entry name" value="Cyt_P450_sf"/>
</dbReference>
<dbReference type="GeneID" id="113513897"/>
<evidence type="ECO:0000256" key="2">
    <source>
        <dbReference type="ARBA" id="ARBA00004174"/>
    </source>
</evidence>
<keyword evidence="10" id="KW-0560">Oxidoreductase</keyword>
<evidence type="ECO:0000256" key="17">
    <source>
        <dbReference type="SAM" id="SignalP"/>
    </source>
</evidence>
<evidence type="ECO:0000256" key="6">
    <source>
        <dbReference type="ARBA" id="ARBA00022617"/>
    </source>
</evidence>
<keyword evidence="16" id="KW-1133">Transmembrane helix</keyword>
<keyword evidence="9" id="KW-0492">Microsome</keyword>
<organism evidence="18 19">
    <name type="scientific">Galleria mellonella</name>
    <name type="common">Greater wax moth</name>
    <dbReference type="NCBI Taxonomy" id="7137"/>
    <lineage>
        <taxon>Eukaryota</taxon>
        <taxon>Metazoa</taxon>
        <taxon>Ecdysozoa</taxon>
        <taxon>Arthropoda</taxon>
        <taxon>Hexapoda</taxon>
        <taxon>Insecta</taxon>
        <taxon>Pterygota</taxon>
        <taxon>Neoptera</taxon>
        <taxon>Endopterygota</taxon>
        <taxon>Lepidoptera</taxon>
        <taxon>Glossata</taxon>
        <taxon>Ditrysia</taxon>
        <taxon>Pyraloidea</taxon>
        <taxon>Pyralidae</taxon>
        <taxon>Galleriinae</taxon>
        <taxon>Galleria</taxon>
    </lineage>
</organism>
<dbReference type="Pfam" id="PF00067">
    <property type="entry name" value="p450"/>
    <property type="match status" value="3"/>
</dbReference>
<dbReference type="InterPro" id="IPR002401">
    <property type="entry name" value="Cyt_P450_E_grp-I"/>
</dbReference>
<evidence type="ECO:0000256" key="8">
    <source>
        <dbReference type="ARBA" id="ARBA00022824"/>
    </source>
</evidence>
<comment type="subcellular location">
    <subcellularLocation>
        <location evidence="3">Endoplasmic reticulum membrane</location>
        <topology evidence="3">Peripheral membrane protein</topology>
    </subcellularLocation>
    <subcellularLocation>
        <location evidence="2">Microsome membrane</location>
        <topology evidence="2">Peripheral membrane protein</topology>
    </subcellularLocation>
</comment>
<dbReference type="GO" id="GO:0016712">
    <property type="term" value="F:oxidoreductase activity, acting on paired donors, with incorporation or reduction of molecular oxygen, reduced flavin or flavoprotein as one donor, and incorporation of one atom of oxygen"/>
    <property type="evidence" value="ECO:0007669"/>
    <property type="project" value="UniProtKB-EC"/>
</dbReference>
<dbReference type="InterPro" id="IPR050476">
    <property type="entry name" value="Insect_CytP450_Detox"/>
</dbReference>
<dbReference type="GO" id="GO:0005789">
    <property type="term" value="C:endoplasmic reticulum membrane"/>
    <property type="evidence" value="ECO:0007669"/>
    <property type="project" value="UniProtKB-SubCell"/>
</dbReference>
<name>A0A6J3C8E9_GALME</name>
<keyword evidence="11 15" id="KW-0408">Iron</keyword>
<reference evidence="19" key="1">
    <citation type="submission" date="2025-08" db="UniProtKB">
        <authorList>
            <consortium name="RefSeq"/>
        </authorList>
    </citation>
    <scope>IDENTIFICATION</scope>
    <source>
        <tissue evidence="19">Whole larvae</tissue>
    </source>
</reference>
<keyword evidence="17" id="KW-0732">Signal</keyword>
<evidence type="ECO:0000256" key="7">
    <source>
        <dbReference type="ARBA" id="ARBA00022723"/>
    </source>
</evidence>
<evidence type="ECO:0000256" key="14">
    <source>
        <dbReference type="ARBA" id="ARBA00047827"/>
    </source>
</evidence>
<protein>
    <recommendedName>
        <fullName evidence="5">unspecific monooxygenase</fullName>
        <ecNumber evidence="5">1.14.14.1</ecNumber>
    </recommendedName>
</protein>
<dbReference type="KEGG" id="gmw:113513897"/>
<feature type="chain" id="PRO_5046687495" description="unspecific monooxygenase" evidence="17">
    <location>
        <begin position="24"/>
        <end position="1060"/>
    </location>
</feature>
<comment type="similarity">
    <text evidence="4">Belongs to the cytochrome P450 family.</text>
</comment>